<keyword evidence="1" id="KW-0812">Transmembrane</keyword>
<feature type="transmembrane region" description="Helical" evidence="1">
    <location>
        <begin position="41"/>
        <end position="67"/>
    </location>
</feature>
<proteinExistence type="predicted"/>
<gene>
    <name evidence="2" type="ORF">F8E02_03490</name>
</gene>
<dbReference type="EMBL" id="WBKO01000001">
    <property type="protein sequence ID" value="MDV2481087.1"/>
    <property type="molecule type" value="Genomic_DNA"/>
</dbReference>
<accession>A0ABU3WZ58</accession>
<feature type="transmembrane region" description="Helical" evidence="1">
    <location>
        <begin position="87"/>
        <end position="105"/>
    </location>
</feature>
<protein>
    <recommendedName>
        <fullName evidence="4">TM2 domain-containing protein</fullName>
    </recommendedName>
</protein>
<keyword evidence="1" id="KW-0472">Membrane</keyword>
<evidence type="ECO:0008006" key="4">
    <source>
        <dbReference type="Google" id="ProtNLM"/>
    </source>
</evidence>
<evidence type="ECO:0000313" key="3">
    <source>
        <dbReference type="Proteomes" id="UP001281203"/>
    </source>
</evidence>
<sequence>MTSKIIPSTGLESKDPRFSALLSIVFAGLGQVYNGQFARGLVILAGTLVGALGFAPAGAAIWLYGTYDAYATARRMNEGAIPYHESSIPSVLLFALVWLFILLLLPAAPEAVSGVAAGLSWR</sequence>
<dbReference type="RefSeq" id="WP_317064080.1">
    <property type="nucleotide sequence ID" value="NZ_WBKO01000001.1"/>
</dbReference>
<organism evidence="2 3">
    <name type="scientific">Methanoculleus caldifontis</name>
    <dbReference type="NCBI Taxonomy" id="2651577"/>
    <lineage>
        <taxon>Archaea</taxon>
        <taxon>Methanobacteriati</taxon>
        <taxon>Methanobacteriota</taxon>
        <taxon>Stenosarchaea group</taxon>
        <taxon>Methanomicrobia</taxon>
        <taxon>Methanomicrobiales</taxon>
        <taxon>Methanomicrobiaceae</taxon>
        <taxon>Methanoculleus</taxon>
    </lineage>
</organism>
<reference evidence="2 3" key="1">
    <citation type="submission" date="2019-10" db="EMBL/GenBank/DDBJ databases">
        <title>Isolation and characterization of Methanoculleus sp. Wushi-C6 from a hot spring well.</title>
        <authorList>
            <person name="Chen S.-C."/>
            <person name="Lan Z.-H."/>
            <person name="You Y.-T."/>
            <person name="Lai M.-C."/>
        </authorList>
    </citation>
    <scope>NUCLEOTIDE SEQUENCE [LARGE SCALE GENOMIC DNA]</scope>
    <source>
        <strain evidence="2 3">Wushi-C6</strain>
    </source>
</reference>
<dbReference type="Proteomes" id="UP001281203">
    <property type="component" value="Unassembled WGS sequence"/>
</dbReference>
<name>A0ABU3WZ58_9EURY</name>
<keyword evidence="3" id="KW-1185">Reference proteome</keyword>
<comment type="caution">
    <text evidence="2">The sequence shown here is derived from an EMBL/GenBank/DDBJ whole genome shotgun (WGS) entry which is preliminary data.</text>
</comment>
<evidence type="ECO:0000256" key="1">
    <source>
        <dbReference type="SAM" id="Phobius"/>
    </source>
</evidence>
<keyword evidence="1" id="KW-1133">Transmembrane helix</keyword>
<evidence type="ECO:0000313" key="2">
    <source>
        <dbReference type="EMBL" id="MDV2481087.1"/>
    </source>
</evidence>